<gene>
    <name evidence="2" type="ORF">Taro_026119</name>
</gene>
<dbReference type="EMBL" id="NMUH01001566">
    <property type="protein sequence ID" value="MQL93464.1"/>
    <property type="molecule type" value="Genomic_DNA"/>
</dbReference>
<sequence>MFSGGASQRGRALGSSSGPYFGCGWRATLRCSLQMDDRAGYSRKNVPRRKVILFVEEVRRRLATKVIGSKRSLDVQSIPCSVSLLSDMGRYGCTGLEWGVTEMAMASKEVNVGPRLGNVLKKARHRLKMREREREKSQPRVRAESVCVRESPKTKSKRVKDEIASQ</sequence>
<reference evidence="2" key="1">
    <citation type="submission" date="2017-07" db="EMBL/GenBank/DDBJ databases">
        <title>Taro Niue Genome Assembly and Annotation.</title>
        <authorList>
            <person name="Atibalentja N."/>
            <person name="Keating K."/>
            <person name="Fields C.J."/>
        </authorList>
    </citation>
    <scope>NUCLEOTIDE SEQUENCE</scope>
    <source>
        <strain evidence="2">Niue_2</strain>
        <tissue evidence="2">Leaf</tissue>
    </source>
</reference>
<feature type="compositionally biased region" description="Basic and acidic residues" evidence="1">
    <location>
        <begin position="130"/>
        <end position="143"/>
    </location>
</feature>
<protein>
    <submittedName>
        <fullName evidence="2">Uncharacterized protein</fullName>
    </submittedName>
</protein>
<keyword evidence="3" id="KW-1185">Reference proteome</keyword>
<name>A0A843VJM0_COLES</name>
<proteinExistence type="predicted"/>
<evidence type="ECO:0000256" key="1">
    <source>
        <dbReference type="SAM" id="MobiDB-lite"/>
    </source>
</evidence>
<organism evidence="2 3">
    <name type="scientific">Colocasia esculenta</name>
    <name type="common">Wild taro</name>
    <name type="synonym">Arum esculentum</name>
    <dbReference type="NCBI Taxonomy" id="4460"/>
    <lineage>
        <taxon>Eukaryota</taxon>
        <taxon>Viridiplantae</taxon>
        <taxon>Streptophyta</taxon>
        <taxon>Embryophyta</taxon>
        <taxon>Tracheophyta</taxon>
        <taxon>Spermatophyta</taxon>
        <taxon>Magnoliopsida</taxon>
        <taxon>Liliopsida</taxon>
        <taxon>Araceae</taxon>
        <taxon>Aroideae</taxon>
        <taxon>Colocasieae</taxon>
        <taxon>Colocasia</taxon>
    </lineage>
</organism>
<dbReference type="AlphaFoldDB" id="A0A843VJM0"/>
<dbReference type="Proteomes" id="UP000652761">
    <property type="component" value="Unassembled WGS sequence"/>
</dbReference>
<evidence type="ECO:0000313" key="2">
    <source>
        <dbReference type="EMBL" id="MQL93464.1"/>
    </source>
</evidence>
<evidence type="ECO:0000313" key="3">
    <source>
        <dbReference type="Proteomes" id="UP000652761"/>
    </source>
</evidence>
<feature type="region of interest" description="Disordered" evidence="1">
    <location>
        <begin position="125"/>
        <end position="166"/>
    </location>
</feature>
<comment type="caution">
    <text evidence="2">The sequence shown here is derived from an EMBL/GenBank/DDBJ whole genome shotgun (WGS) entry which is preliminary data.</text>
</comment>
<accession>A0A843VJM0</accession>